<feature type="compositionally biased region" description="Low complexity" evidence="1">
    <location>
        <begin position="8"/>
        <end position="22"/>
    </location>
</feature>
<dbReference type="RefSeq" id="WP_311605358.1">
    <property type="nucleotide sequence ID" value="NZ_JAVRFG010000049.1"/>
</dbReference>
<evidence type="ECO:0000313" key="4">
    <source>
        <dbReference type="Proteomes" id="UP001180556"/>
    </source>
</evidence>
<organism evidence="3 4">
    <name type="scientific">Streptomyces stephensoniae</name>
    <dbReference type="NCBI Taxonomy" id="3375367"/>
    <lineage>
        <taxon>Bacteria</taxon>
        <taxon>Bacillati</taxon>
        <taxon>Actinomycetota</taxon>
        <taxon>Actinomycetes</taxon>
        <taxon>Kitasatosporales</taxon>
        <taxon>Streptomycetaceae</taxon>
        <taxon>Streptomyces</taxon>
    </lineage>
</organism>
<accession>A0ABU2WA32</accession>
<reference evidence="4" key="1">
    <citation type="submission" date="2023-07" db="EMBL/GenBank/DDBJ databases">
        <title>30 novel species of actinomycetes from the DSMZ collection.</title>
        <authorList>
            <person name="Nouioui I."/>
        </authorList>
    </citation>
    <scope>NUCLEOTIDE SEQUENCE [LARGE SCALE GENOMIC DNA]</scope>
    <source>
        <strain evidence="4">DSM 40932</strain>
    </source>
</reference>
<dbReference type="InterPro" id="IPR036866">
    <property type="entry name" value="RibonucZ/Hydroxyglut_hydro"/>
</dbReference>
<protein>
    <submittedName>
        <fullName evidence="3">MBL fold metallo-hydrolase</fullName>
    </submittedName>
</protein>
<dbReference type="InterPro" id="IPR050855">
    <property type="entry name" value="NDM-1-like"/>
</dbReference>
<dbReference type="PANTHER" id="PTHR42951:SF4">
    <property type="entry name" value="ACYL-COENZYME A THIOESTERASE MBLAC2"/>
    <property type="match status" value="1"/>
</dbReference>
<evidence type="ECO:0000313" key="3">
    <source>
        <dbReference type="EMBL" id="MDT0494353.1"/>
    </source>
</evidence>
<sequence>MSGTAAETVSPATDTATDTDTAVRAPVTADAAGEAPPPALRKVADGVYAYVQPDGGWCLNNAGLVVGSERSVLVDTAATEARTRRLRAETGRIVPAGPDYVVNTHFHGDHTFGNGQFAPRAAIVAHEGTRADSAEAGLGLRGLWPDVEWGSTPLVLPDVTFDGSLTLRLGGLRVELLHVGPAHTAHDVVAWIPERSVLFTGDVVWSRVTPFVLFGSVSGSLRALDRMRALGARTVVPGHGPVGGPELFDFTEEYLRFLRGVAEDGVRDGLPPLETARRTDLGAFAGLVDAERLAGNLHRAYAEAEGLPPGARIDVARSFQEMVAFNGGLPACHA</sequence>
<dbReference type="SMART" id="SM00849">
    <property type="entry name" value="Lactamase_B"/>
    <property type="match status" value="1"/>
</dbReference>
<name>A0ABU2WA32_9ACTN</name>
<dbReference type="Pfam" id="PF00753">
    <property type="entry name" value="Lactamase_B"/>
    <property type="match status" value="1"/>
</dbReference>
<proteinExistence type="predicted"/>
<comment type="caution">
    <text evidence="3">The sequence shown here is derived from an EMBL/GenBank/DDBJ whole genome shotgun (WGS) entry which is preliminary data.</text>
</comment>
<dbReference type="CDD" id="cd16282">
    <property type="entry name" value="metallo-hydrolase-like_MBL-fold"/>
    <property type="match status" value="1"/>
</dbReference>
<dbReference type="PANTHER" id="PTHR42951">
    <property type="entry name" value="METALLO-BETA-LACTAMASE DOMAIN-CONTAINING"/>
    <property type="match status" value="1"/>
</dbReference>
<dbReference type="SUPFAM" id="SSF56281">
    <property type="entry name" value="Metallo-hydrolase/oxidoreductase"/>
    <property type="match status" value="1"/>
</dbReference>
<gene>
    <name evidence="3" type="ORF">RM717_27995</name>
</gene>
<dbReference type="Gene3D" id="3.60.15.10">
    <property type="entry name" value="Ribonuclease Z/Hydroxyacylglutathione hydrolase-like"/>
    <property type="match status" value="1"/>
</dbReference>
<keyword evidence="4" id="KW-1185">Reference proteome</keyword>
<dbReference type="EMBL" id="JAVRFG010000049">
    <property type="protein sequence ID" value="MDT0494353.1"/>
    <property type="molecule type" value="Genomic_DNA"/>
</dbReference>
<feature type="region of interest" description="Disordered" evidence="1">
    <location>
        <begin position="1"/>
        <end position="22"/>
    </location>
</feature>
<dbReference type="InterPro" id="IPR001279">
    <property type="entry name" value="Metallo-B-lactamas"/>
</dbReference>
<feature type="domain" description="Metallo-beta-lactamase" evidence="2">
    <location>
        <begin position="59"/>
        <end position="239"/>
    </location>
</feature>
<evidence type="ECO:0000256" key="1">
    <source>
        <dbReference type="SAM" id="MobiDB-lite"/>
    </source>
</evidence>
<evidence type="ECO:0000259" key="2">
    <source>
        <dbReference type="SMART" id="SM00849"/>
    </source>
</evidence>
<dbReference type="Proteomes" id="UP001180556">
    <property type="component" value="Unassembled WGS sequence"/>
</dbReference>